<dbReference type="Pfam" id="PF03803">
    <property type="entry name" value="Scramblase"/>
    <property type="match status" value="1"/>
</dbReference>
<gene>
    <name evidence="1" type="ORF">D4L85_11320</name>
</gene>
<dbReference type="OrthoDB" id="652307at2"/>
<dbReference type="SUPFAM" id="SSF54518">
    <property type="entry name" value="Tubby C-terminal domain-like"/>
    <property type="match status" value="1"/>
</dbReference>
<dbReference type="InterPro" id="IPR025659">
    <property type="entry name" value="Tubby-like_C"/>
</dbReference>
<dbReference type="PANTHER" id="PTHR23248">
    <property type="entry name" value="PHOSPHOLIPID SCRAMBLASE-RELATED"/>
    <property type="match status" value="1"/>
</dbReference>
<dbReference type="PANTHER" id="PTHR23248:SF9">
    <property type="entry name" value="PHOSPHOLIPID SCRAMBLASE"/>
    <property type="match status" value="1"/>
</dbReference>
<protein>
    <submittedName>
        <fullName evidence="1">RNAase</fullName>
    </submittedName>
</protein>
<dbReference type="GO" id="GO:0017128">
    <property type="term" value="F:phospholipid scramblase activity"/>
    <property type="evidence" value="ECO:0007669"/>
    <property type="project" value="InterPro"/>
</dbReference>
<keyword evidence="2" id="KW-1185">Reference proteome</keyword>
<organism evidence="1 2">
    <name type="scientific">Chryseolinea soli</name>
    <dbReference type="NCBI Taxonomy" id="2321403"/>
    <lineage>
        <taxon>Bacteria</taxon>
        <taxon>Pseudomonadati</taxon>
        <taxon>Bacteroidota</taxon>
        <taxon>Cytophagia</taxon>
        <taxon>Cytophagales</taxon>
        <taxon>Fulvivirgaceae</taxon>
        <taxon>Chryseolinea</taxon>
    </lineage>
</organism>
<dbReference type="AlphaFoldDB" id="A0A385SIR4"/>
<sequence>MNPVLNRELFFVKEHTGIFKAANNFDIYDPESNQIILECREENLGFFTKMFRFTDYKRMTPFDIEIRTPAGEKVVSVRRGTSFFISTVEVLDENGNLVGKFKQKFFSIGGKFDVLDANDQVLCTLKGKWTSWDFKFVAGDNREFAYVTKKWAGFGKEFFTTADNYVLQIKPEVPANHPLRQLILAAVMCIDFVLKE</sequence>
<accession>A0A385SIR4</accession>
<evidence type="ECO:0000313" key="2">
    <source>
        <dbReference type="Proteomes" id="UP000266183"/>
    </source>
</evidence>
<dbReference type="InterPro" id="IPR005552">
    <property type="entry name" value="Scramblase"/>
</dbReference>
<dbReference type="KEGG" id="chk:D4L85_11320"/>
<dbReference type="EMBL" id="CP032382">
    <property type="protein sequence ID" value="AYB31129.1"/>
    <property type="molecule type" value="Genomic_DNA"/>
</dbReference>
<dbReference type="Gene3D" id="2.40.160.200">
    <property type="entry name" value="LURP1-related"/>
    <property type="match status" value="1"/>
</dbReference>
<proteinExistence type="predicted"/>
<dbReference type="GO" id="GO:0005886">
    <property type="term" value="C:plasma membrane"/>
    <property type="evidence" value="ECO:0007669"/>
    <property type="project" value="TreeGrafter"/>
</dbReference>
<dbReference type="InterPro" id="IPR038595">
    <property type="entry name" value="LOR_sf"/>
</dbReference>
<name>A0A385SIR4_9BACT</name>
<dbReference type="RefSeq" id="WP_119754411.1">
    <property type="nucleotide sequence ID" value="NZ_CP032382.1"/>
</dbReference>
<evidence type="ECO:0000313" key="1">
    <source>
        <dbReference type="EMBL" id="AYB31129.1"/>
    </source>
</evidence>
<dbReference type="Proteomes" id="UP000266183">
    <property type="component" value="Chromosome"/>
</dbReference>
<reference evidence="2" key="1">
    <citation type="submission" date="2018-09" db="EMBL/GenBank/DDBJ databases">
        <title>Chryseolinea sp. KIS68-18 isolated from soil.</title>
        <authorList>
            <person name="Weon H.-Y."/>
            <person name="Kwon S.-W."/>
            <person name="Lee S.A."/>
        </authorList>
    </citation>
    <scope>NUCLEOTIDE SEQUENCE [LARGE SCALE GENOMIC DNA]</scope>
    <source>
        <strain evidence="2">KIS68-18</strain>
    </source>
</reference>